<proteinExistence type="predicted"/>
<reference evidence="1" key="1">
    <citation type="submission" date="2018-06" db="EMBL/GenBank/DDBJ databases">
        <authorList>
            <person name="Zhirakovskaya E."/>
        </authorList>
    </citation>
    <scope>NUCLEOTIDE SEQUENCE</scope>
</reference>
<dbReference type="AlphaFoldDB" id="A0A3B0V4I1"/>
<organism evidence="1">
    <name type="scientific">hydrothermal vent metagenome</name>
    <dbReference type="NCBI Taxonomy" id="652676"/>
    <lineage>
        <taxon>unclassified sequences</taxon>
        <taxon>metagenomes</taxon>
        <taxon>ecological metagenomes</taxon>
    </lineage>
</organism>
<feature type="non-terminal residue" evidence="1">
    <location>
        <position position="1"/>
    </location>
</feature>
<dbReference type="EMBL" id="UOET01000063">
    <property type="protein sequence ID" value="VAW26856.1"/>
    <property type="molecule type" value="Genomic_DNA"/>
</dbReference>
<protein>
    <recommendedName>
        <fullName evidence="2">Cell division protein FtsQ</fullName>
    </recommendedName>
</protein>
<name>A0A3B0V4I1_9ZZZZ</name>
<evidence type="ECO:0000313" key="1">
    <source>
        <dbReference type="EMBL" id="VAW26856.1"/>
    </source>
</evidence>
<sequence>GKNIYAKIYRNTSLPGLYLLAKKIEANDFLKANISQLFVNSKGNFDMAPELGRFIFHLGDSTDMNIKLENLEAFYKKVLVHGSWSKYRSINLQYTNQIVCTKK</sequence>
<evidence type="ECO:0008006" key="2">
    <source>
        <dbReference type="Google" id="ProtNLM"/>
    </source>
</evidence>
<gene>
    <name evidence="1" type="ORF">MNBD_BACTEROID07-176</name>
</gene>
<accession>A0A3B0V4I1</accession>